<evidence type="ECO:0000313" key="10">
    <source>
        <dbReference type="Proteomes" id="UP000192934"/>
    </source>
</evidence>
<gene>
    <name evidence="9" type="ORF">SAMN06295910_2047</name>
</gene>
<name>A0A1X7GPC0_9SPHN</name>
<feature type="domain" description="Flagellar assembly protein FliH/Type III secretion system HrpE" evidence="8">
    <location>
        <begin position="77"/>
        <end position="193"/>
    </location>
</feature>
<evidence type="ECO:0000256" key="6">
    <source>
        <dbReference type="ARBA" id="ARBA00022927"/>
    </source>
</evidence>
<evidence type="ECO:0000256" key="3">
    <source>
        <dbReference type="ARBA" id="ARBA00016507"/>
    </source>
</evidence>
<keyword evidence="9" id="KW-0966">Cell projection</keyword>
<reference evidence="10" key="1">
    <citation type="submission" date="2017-04" db="EMBL/GenBank/DDBJ databases">
        <authorList>
            <person name="Varghese N."/>
            <person name="Submissions S."/>
        </authorList>
    </citation>
    <scope>NUCLEOTIDE SEQUENCE [LARGE SCALE GENOMIC DNA]</scope>
    <source>
        <strain evidence="10">Dd16</strain>
    </source>
</reference>
<keyword evidence="10" id="KW-1185">Reference proteome</keyword>
<evidence type="ECO:0000256" key="5">
    <source>
        <dbReference type="ARBA" id="ARBA00022795"/>
    </source>
</evidence>
<keyword evidence="4" id="KW-0813">Transport</keyword>
<dbReference type="PANTHER" id="PTHR34982">
    <property type="entry name" value="YOP PROTEINS TRANSLOCATION PROTEIN L"/>
    <property type="match status" value="1"/>
</dbReference>
<evidence type="ECO:0000256" key="4">
    <source>
        <dbReference type="ARBA" id="ARBA00022448"/>
    </source>
</evidence>
<dbReference type="InterPro" id="IPR018035">
    <property type="entry name" value="Flagellar_FliH/T3SS_HrpE"/>
</dbReference>
<dbReference type="EMBL" id="LT840185">
    <property type="protein sequence ID" value="SMF72617.1"/>
    <property type="molecule type" value="Genomic_DNA"/>
</dbReference>
<evidence type="ECO:0000256" key="7">
    <source>
        <dbReference type="ARBA" id="ARBA00023225"/>
    </source>
</evidence>
<keyword evidence="6" id="KW-0653">Protein transport</keyword>
<dbReference type="Pfam" id="PF02108">
    <property type="entry name" value="FliH"/>
    <property type="match status" value="1"/>
</dbReference>
<dbReference type="InterPro" id="IPR051472">
    <property type="entry name" value="T3SS_Stator/FliH"/>
</dbReference>
<accession>A0A1X7GPC0</accession>
<comment type="function">
    <text evidence="1">Needed for flagellar regrowth and assembly.</text>
</comment>
<keyword evidence="5" id="KW-1005">Bacterial flagellum biogenesis</keyword>
<evidence type="ECO:0000256" key="1">
    <source>
        <dbReference type="ARBA" id="ARBA00003041"/>
    </source>
</evidence>
<dbReference type="GO" id="GO:0015031">
    <property type="term" value="P:protein transport"/>
    <property type="evidence" value="ECO:0007669"/>
    <property type="project" value="UniProtKB-KW"/>
</dbReference>
<dbReference type="STRING" id="941907.SAMN06295910_2047"/>
<dbReference type="OrthoDB" id="7449114at2"/>
<evidence type="ECO:0000256" key="2">
    <source>
        <dbReference type="ARBA" id="ARBA00006602"/>
    </source>
</evidence>
<sequence length="205" mass="21863">MSNLWTGEFSRSAESLGSFAVHRAMPMFTPWGQGSGDDDAQGERPRSTDVEAIRAEAFAEGYEAGHRTAELTLAADKEALAKLLEAVEALRPEPTDALAALLAEAVERLVHQIVGTVEIDAALLRERAEMAAAMIGEDNDASRLMVHPDDVPLLEGAPIPVEIVGDPSLPRGTVRLETGSGWIEDGPAIRLDRLRTALGKMGAGE</sequence>
<dbReference type="Proteomes" id="UP000192934">
    <property type="component" value="Chromosome I"/>
</dbReference>
<proteinExistence type="inferred from homology"/>
<evidence type="ECO:0000259" key="8">
    <source>
        <dbReference type="Pfam" id="PF02108"/>
    </source>
</evidence>
<dbReference type="GO" id="GO:0044781">
    <property type="term" value="P:bacterial-type flagellum organization"/>
    <property type="evidence" value="ECO:0007669"/>
    <property type="project" value="UniProtKB-KW"/>
</dbReference>
<dbReference type="GO" id="GO:0005829">
    <property type="term" value="C:cytosol"/>
    <property type="evidence" value="ECO:0007669"/>
    <property type="project" value="TreeGrafter"/>
</dbReference>
<keyword evidence="7" id="KW-1006">Bacterial flagellum protein export</keyword>
<comment type="similarity">
    <text evidence="2">Belongs to the FliH family.</text>
</comment>
<keyword evidence="9" id="KW-0969">Cilium</keyword>
<dbReference type="AlphaFoldDB" id="A0A1X7GPC0"/>
<keyword evidence="9" id="KW-0282">Flagellum</keyword>
<dbReference type="PANTHER" id="PTHR34982:SF1">
    <property type="entry name" value="FLAGELLAR ASSEMBLY PROTEIN FLIH"/>
    <property type="match status" value="1"/>
</dbReference>
<evidence type="ECO:0000313" key="9">
    <source>
        <dbReference type="EMBL" id="SMF72617.1"/>
    </source>
</evidence>
<protein>
    <recommendedName>
        <fullName evidence="3">Flagellar assembly protein FliH</fullName>
    </recommendedName>
</protein>
<organism evidence="9 10">
    <name type="scientific">Allosphingosinicella indica</name>
    <dbReference type="NCBI Taxonomy" id="941907"/>
    <lineage>
        <taxon>Bacteria</taxon>
        <taxon>Pseudomonadati</taxon>
        <taxon>Pseudomonadota</taxon>
        <taxon>Alphaproteobacteria</taxon>
        <taxon>Sphingomonadales</taxon>
        <taxon>Sphingomonadaceae</taxon>
        <taxon>Allosphingosinicella</taxon>
    </lineage>
</organism>
<dbReference type="RefSeq" id="WP_085218680.1">
    <property type="nucleotide sequence ID" value="NZ_LT840185.1"/>
</dbReference>